<dbReference type="Proteomes" id="UP000242188">
    <property type="component" value="Unassembled WGS sequence"/>
</dbReference>
<evidence type="ECO:0000256" key="8">
    <source>
        <dbReference type="ARBA" id="ARBA00023034"/>
    </source>
</evidence>
<keyword evidence="13" id="KW-1185">Reference proteome</keyword>
<dbReference type="GO" id="GO:0008194">
    <property type="term" value="F:UDP-glycosyltransferase activity"/>
    <property type="evidence" value="ECO:0007669"/>
    <property type="project" value="TreeGrafter"/>
</dbReference>
<dbReference type="InterPro" id="IPR029044">
    <property type="entry name" value="Nucleotide-diphossugar_trans"/>
</dbReference>
<dbReference type="InterPro" id="IPR002659">
    <property type="entry name" value="Glyco_trans_31"/>
</dbReference>
<dbReference type="EMBL" id="NEDP02000581">
    <property type="protein sequence ID" value="OWF55614.1"/>
    <property type="molecule type" value="Genomic_DNA"/>
</dbReference>
<evidence type="ECO:0000256" key="10">
    <source>
        <dbReference type="ARBA" id="ARBA00023180"/>
    </source>
</evidence>
<dbReference type="AlphaFoldDB" id="A0A210R3X9"/>
<evidence type="ECO:0000256" key="5">
    <source>
        <dbReference type="ARBA" id="ARBA00022692"/>
    </source>
</evidence>
<dbReference type="EC" id="2.4.1.-" evidence="11"/>
<reference evidence="12 13" key="1">
    <citation type="journal article" date="2017" name="Nat. Ecol. Evol.">
        <title>Scallop genome provides insights into evolution of bilaterian karyotype and development.</title>
        <authorList>
            <person name="Wang S."/>
            <person name="Zhang J."/>
            <person name="Jiao W."/>
            <person name="Li J."/>
            <person name="Xun X."/>
            <person name="Sun Y."/>
            <person name="Guo X."/>
            <person name="Huan P."/>
            <person name="Dong B."/>
            <person name="Zhang L."/>
            <person name="Hu X."/>
            <person name="Sun X."/>
            <person name="Wang J."/>
            <person name="Zhao C."/>
            <person name="Wang Y."/>
            <person name="Wang D."/>
            <person name="Huang X."/>
            <person name="Wang R."/>
            <person name="Lv J."/>
            <person name="Li Y."/>
            <person name="Zhang Z."/>
            <person name="Liu B."/>
            <person name="Lu W."/>
            <person name="Hui Y."/>
            <person name="Liang J."/>
            <person name="Zhou Z."/>
            <person name="Hou R."/>
            <person name="Li X."/>
            <person name="Liu Y."/>
            <person name="Li H."/>
            <person name="Ning X."/>
            <person name="Lin Y."/>
            <person name="Zhao L."/>
            <person name="Xing Q."/>
            <person name="Dou J."/>
            <person name="Li Y."/>
            <person name="Mao J."/>
            <person name="Guo H."/>
            <person name="Dou H."/>
            <person name="Li T."/>
            <person name="Mu C."/>
            <person name="Jiang W."/>
            <person name="Fu Q."/>
            <person name="Fu X."/>
            <person name="Miao Y."/>
            <person name="Liu J."/>
            <person name="Yu Q."/>
            <person name="Li R."/>
            <person name="Liao H."/>
            <person name="Li X."/>
            <person name="Kong Y."/>
            <person name="Jiang Z."/>
            <person name="Chourrout D."/>
            <person name="Li R."/>
            <person name="Bao Z."/>
        </authorList>
    </citation>
    <scope>NUCLEOTIDE SEQUENCE [LARGE SCALE GENOMIC DNA]</scope>
    <source>
        <strain evidence="12 13">PY_sf001</strain>
    </source>
</reference>
<protein>
    <recommendedName>
        <fullName evidence="11">Hexosyltransferase</fullName>
        <ecNumber evidence="11">2.4.1.-</ecNumber>
    </recommendedName>
</protein>
<accession>A0A210R3X9</accession>
<evidence type="ECO:0000256" key="2">
    <source>
        <dbReference type="ARBA" id="ARBA00008661"/>
    </source>
</evidence>
<dbReference type="PANTHER" id="PTHR11214:SF349">
    <property type="entry name" value="BETA-1,3-GALACTOSYLTRANSFERASE BRN"/>
    <property type="match status" value="1"/>
</dbReference>
<proteinExistence type="inferred from homology"/>
<evidence type="ECO:0000256" key="11">
    <source>
        <dbReference type="RuleBase" id="RU363063"/>
    </source>
</evidence>
<organism evidence="12 13">
    <name type="scientific">Mizuhopecten yessoensis</name>
    <name type="common">Japanese scallop</name>
    <name type="synonym">Patinopecten yessoensis</name>
    <dbReference type="NCBI Taxonomy" id="6573"/>
    <lineage>
        <taxon>Eukaryota</taxon>
        <taxon>Metazoa</taxon>
        <taxon>Spiralia</taxon>
        <taxon>Lophotrochozoa</taxon>
        <taxon>Mollusca</taxon>
        <taxon>Bivalvia</taxon>
        <taxon>Autobranchia</taxon>
        <taxon>Pteriomorphia</taxon>
        <taxon>Pectinida</taxon>
        <taxon>Pectinoidea</taxon>
        <taxon>Pectinidae</taxon>
        <taxon>Mizuhopecten</taxon>
    </lineage>
</organism>
<dbReference type="Pfam" id="PF01762">
    <property type="entry name" value="Galactosyl_T"/>
    <property type="match status" value="1"/>
</dbReference>
<feature type="transmembrane region" description="Helical" evidence="11">
    <location>
        <begin position="34"/>
        <end position="51"/>
    </location>
</feature>
<comment type="subcellular location">
    <subcellularLocation>
        <location evidence="1 11">Golgi apparatus membrane</location>
        <topology evidence="1 11">Single-pass type II membrane protein</topology>
    </subcellularLocation>
</comment>
<comment type="caution">
    <text evidence="12">The sequence shown here is derived from an EMBL/GenBank/DDBJ whole genome shotgun (WGS) entry which is preliminary data.</text>
</comment>
<evidence type="ECO:0000256" key="7">
    <source>
        <dbReference type="ARBA" id="ARBA00022989"/>
    </source>
</evidence>
<evidence type="ECO:0000256" key="9">
    <source>
        <dbReference type="ARBA" id="ARBA00023136"/>
    </source>
</evidence>
<dbReference type="GO" id="GO:0000139">
    <property type="term" value="C:Golgi membrane"/>
    <property type="evidence" value="ECO:0007669"/>
    <property type="project" value="UniProtKB-SubCell"/>
</dbReference>
<keyword evidence="4 12" id="KW-0808">Transferase</keyword>
<evidence type="ECO:0000256" key="3">
    <source>
        <dbReference type="ARBA" id="ARBA00022676"/>
    </source>
</evidence>
<dbReference type="GO" id="GO:0016758">
    <property type="term" value="F:hexosyltransferase activity"/>
    <property type="evidence" value="ECO:0007669"/>
    <property type="project" value="InterPro"/>
</dbReference>
<evidence type="ECO:0000256" key="1">
    <source>
        <dbReference type="ARBA" id="ARBA00004323"/>
    </source>
</evidence>
<gene>
    <name evidence="12" type="ORF">KP79_PYT00223</name>
</gene>
<dbReference type="FunFam" id="3.90.550.50:FF:000001">
    <property type="entry name" value="Hexosyltransferase"/>
    <property type="match status" value="1"/>
</dbReference>
<keyword evidence="7 11" id="KW-1133">Transmembrane helix</keyword>
<keyword evidence="10" id="KW-0325">Glycoprotein</keyword>
<dbReference type="GO" id="GO:0006493">
    <property type="term" value="P:protein O-linked glycosylation"/>
    <property type="evidence" value="ECO:0007669"/>
    <property type="project" value="TreeGrafter"/>
</dbReference>
<dbReference type="PANTHER" id="PTHR11214">
    <property type="entry name" value="BETA-1,3-N-ACETYLGLUCOSAMINYLTRANSFERASE"/>
    <property type="match status" value="1"/>
</dbReference>
<keyword evidence="6 11" id="KW-0735">Signal-anchor</keyword>
<keyword evidence="3 11" id="KW-0328">Glycosyltransferase</keyword>
<keyword evidence="5 11" id="KW-0812">Transmembrane</keyword>
<dbReference type="Gene3D" id="3.90.550.50">
    <property type="match status" value="1"/>
</dbReference>
<evidence type="ECO:0000256" key="6">
    <source>
        <dbReference type="ARBA" id="ARBA00022968"/>
    </source>
</evidence>
<name>A0A210R3X9_MIZYE</name>
<evidence type="ECO:0000313" key="12">
    <source>
        <dbReference type="EMBL" id="OWF55614.1"/>
    </source>
</evidence>
<comment type="similarity">
    <text evidence="2 11">Belongs to the glycosyltransferase 31 family.</text>
</comment>
<evidence type="ECO:0000256" key="4">
    <source>
        <dbReference type="ARBA" id="ARBA00022679"/>
    </source>
</evidence>
<evidence type="ECO:0000313" key="13">
    <source>
        <dbReference type="Proteomes" id="UP000242188"/>
    </source>
</evidence>
<dbReference type="OrthoDB" id="2139606at2759"/>
<dbReference type="SUPFAM" id="SSF53448">
    <property type="entry name" value="Nucleotide-diphospho-sugar transferases"/>
    <property type="match status" value="1"/>
</dbReference>
<keyword evidence="8 11" id="KW-0333">Golgi apparatus</keyword>
<keyword evidence="9 11" id="KW-0472">Membrane</keyword>
<sequence>MTERFIKRHNCRCHPSLTPIIVRLYVIKMFQRRGLRYMPLIIVAITMYLAFHVQQDIRFMMNKRDLRNDNSSLLSVRTTTELMPFLNNTALEEIFIPNISFPLDIDLENAVKDKIENGIKIPHRPINVIRRRYIYRPPACQFSNTTEDIPLLILVKSSIRNVFLRDAIRETWGKDLGESIKIFFLLGTSTSMRDTIVMESDAYNDIIMGNFVDAYSNNTLKSIMGFNWAVNECSTADMILFIDDDHLPNMHNILSYLHSFDSEQLDDMYCGYRLNKGQVYRGRNRWGILRFTYPYQYWPPYLRGGAYLISQKIAKKFSIAFPYVKLIHVDDSYLGIVSLKLNILPQHDVRFMMDKQEIGTQKRFFVFNDYKKPKEFKKDWKIVTNQI</sequence>